<organism evidence="1 2">
    <name type="scientific">Venturia nashicola</name>
    <dbReference type="NCBI Taxonomy" id="86259"/>
    <lineage>
        <taxon>Eukaryota</taxon>
        <taxon>Fungi</taxon>
        <taxon>Dikarya</taxon>
        <taxon>Ascomycota</taxon>
        <taxon>Pezizomycotina</taxon>
        <taxon>Dothideomycetes</taxon>
        <taxon>Pleosporomycetidae</taxon>
        <taxon>Venturiales</taxon>
        <taxon>Venturiaceae</taxon>
        <taxon>Venturia</taxon>
    </lineage>
</organism>
<sequence length="110" mass="12036">MAPSGDYGRECQLLDGRRSSLLGRVGETANLSATVLLTANHKTSTPRPRPFQIPIRSEHNISAVSFPSSYSTCSFSNRVLCGELRSCDKQQFFHVVFLVNSVTVASSKKS</sequence>
<dbReference type="Proteomes" id="UP000298493">
    <property type="component" value="Unassembled WGS sequence"/>
</dbReference>
<dbReference type="EMBL" id="SNSC02000014">
    <property type="protein sequence ID" value="TID18556.1"/>
    <property type="molecule type" value="Genomic_DNA"/>
</dbReference>
<accession>A0A4Z1PAP2</accession>
<evidence type="ECO:0000313" key="1">
    <source>
        <dbReference type="EMBL" id="TID18556.1"/>
    </source>
</evidence>
<name>A0A4Z1PAP2_9PEZI</name>
<comment type="caution">
    <text evidence="1">The sequence shown here is derived from an EMBL/GenBank/DDBJ whole genome shotgun (WGS) entry which is preliminary data.</text>
</comment>
<dbReference type="AlphaFoldDB" id="A0A4Z1PAP2"/>
<reference evidence="1 2" key="1">
    <citation type="submission" date="2019-04" db="EMBL/GenBank/DDBJ databases">
        <title>High contiguity whole genome sequence and gene annotation resource for two Venturia nashicola isolates.</title>
        <authorList>
            <person name="Prokchorchik M."/>
            <person name="Won K."/>
            <person name="Lee Y."/>
            <person name="Choi E.D."/>
            <person name="Segonzac C."/>
            <person name="Sohn K.H."/>
        </authorList>
    </citation>
    <scope>NUCLEOTIDE SEQUENCE [LARGE SCALE GENOMIC DNA]</scope>
    <source>
        <strain evidence="1 2">PRI2</strain>
    </source>
</reference>
<proteinExistence type="predicted"/>
<keyword evidence="2" id="KW-1185">Reference proteome</keyword>
<evidence type="ECO:0000313" key="2">
    <source>
        <dbReference type="Proteomes" id="UP000298493"/>
    </source>
</evidence>
<gene>
    <name evidence="1" type="ORF">E6O75_ATG06632</name>
</gene>
<protein>
    <submittedName>
        <fullName evidence="1">Uncharacterized protein</fullName>
    </submittedName>
</protein>